<feature type="compositionally biased region" description="Basic residues" evidence="1">
    <location>
        <begin position="151"/>
        <end position="164"/>
    </location>
</feature>
<proteinExistence type="predicted"/>
<name>A0A4Z2ISJ8_9TELE</name>
<comment type="caution">
    <text evidence="2">The sequence shown here is derived from an EMBL/GenBank/DDBJ whole genome shotgun (WGS) entry which is preliminary data.</text>
</comment>
<accession>A0A4Z2ISJ8</accession>
<evidence type="ECO:0000256" key="1">
    <source>
        <dbReference type="SAM" id="MobiDB-lite"/>
    </source>
</evidence>
<gene>
    <name evidence="2" type="ORF">EYF80_008626</name>
</gene>
<protein>
    <submittedName>
        <fullName evidence="2">Uncharacterized protein</fullName>
    </submittedName>
</protein>
<evidence type="ECO:0000313" key="3">
    <source>
        <dbReference type="Proteomes" id="UP000314294"/>
    </source>
</evidence>
<keyword evidence="3" id="KW-1185">Reference proteome</keyword>
<sequence>MGGGGGGGRHVLLLCDRPTPQVCEQSDHSAHAAHTPSTGSASNTSAAAADPELLVKLCHTVPPGLSNPDRTGAATADTQVHKKQVEYQLFVCQENSLNIILNDLVRWTKPSPQPRVREPHAGRVIGAFSPVWCTAVVSSFPTSDHITTQKKNSRQRSRTARHNRAAQAEVRTPYPGPRFPGRYCGTL</sequence>
<feature type="compositionally biased region" description="Low complexity" evidence="1">
    <location>
        <begin position="35"/>
        <end position="46"/>
    </location>
</feature>
<dbReference type="EMBL" id="SRLO01000049">
    <property type="protein sequence ID" value="TNN80970.1"/>
    <property type="molecule type" value="Genomic_DNA"/>
</dbReference>
<feature type="region of interest" description="Disordered" evidence="1">
    <location>
        <begin position="144"/>
        <end position="179"/>
    </location>
</feature>
<feature type="region of interest" description="Disordered" evidence="1">
    <location>
        <begin position="23"/>
        <end position="46"/>
    </location>
</feature>
<dbReference type="Proteomes" id="UP000314294">
    <property type="component" value="Unassembled WGS sequence"/>
</dbReference>
<dbReference type="AlphaFoldDB" id="A0A4Z2ISJ8"/>
<organism evidence="2 3">
    <name type="scientific">Liparis tanakae</name>
    <name type="common">Tanaka's snailfish</name>
    <dbReference type="NCBI Taxonomy" id="230148"/>
    <lineage>
        <taxon>Eukaryota</taxon>
        <taxon>Metazoa</taxon>
        <taxon>Chordata</taxon>
        <taxon>Craniata</taxon>
        <taxon>Vertebrata</taxon>
        <taxon>Euteleostomi</taxon>
        <taxon>Actinopterygii</taxon>
        <taxon>Neopterygii</taxon>
        <taxon>Teleostei</taxon>
        <taxon>Neoteleostei</taxon>
        <taxon>Acanthomorphata</taxon>
        <taxon>Eupercaria</taxon>
        <taxon>Perciformes</taxon>
        <taxon>Cottioidei</taxon>
        <taxon>Cottales</taxon>
        <taxon>Liparidae</taxon>
        <taxon>Liparis</taxon>
    </lineage>
</organism>
<reference evidence="2 3" key="1">
    <citation type="submission" date="2019-03" db="EMBL/GenBank/DDBJ databases">
        <title>First draft genome of Liparis tanakae, snailfish: a comprehensive survey of snailfish specific genes.</title>
        <authorList>
            <person name="Kim W."/>
            <person name="Song I."/>
            <person name="Jeong J.-H."/>
            <person name="Kim D."/>
            <person name="Kim S."/>
            <person name="Ryu S."/>
            <person name="Song J.Y."/>
            <person name="Lee S.K."/>
        </authorList>
    </citation>
    <scope>NUCLEOTIDE SEQUENCE [LARGE SCALE GENOMIC DNA]</scope>
    <source>
        <tissue evidence="2">Muscle</tissue>
    </source>
</reference>
<evidence type="ECO:0000313" key="2">
    <source>
        <dbReference type="EMBL" id="TNN80970.1"/>
    </source>
</evidence>